<dbReference type="EMBL" id="LXQA010722694">
    <property type="protein sequence ID" value="MCI67737.1"/>
    <property type="molecule type" value="Genomic_DNA"/>
</dbReference>
<comment type="caution">
    <text evidence="1">The sequence shown here is derived from an EMBL/GenBank/DDBJ whole genome shotgun (WGS) entry which is preliminary data.</text>
</comment>
<accession>A0A392U4S7</accession>
<evidence type="ECO:0000313" key="1">
    <source>
        <dbReference type="EMBL" id="MCI67737.1"/>
    </source>
</evidence>
<evidence type="ECO:0000313" key="2">
    <source>
        <dbReference type="Proteomes" id="UP000265520"/>
    </source>
</evidence>
<organism evidence="1 2">
    <name type="scientific">Trifolium medium</name>
    <dbReference type="NCBI Taxonomy" id="97028"/>
    <lineage>
        <taxon>Eukaryota</taxon>
        <taxon>Viridiplantae</taxon>
        <taxon>Streptophyta</taxon>
        <taxon>Embryophyta</taxon>
        <taxon>Tracheophyta</taxon>
        <taxon>Spermatophyta</taxon>
        <taxon>Magnoliopsida</taxon>
        <taxon>eudicotyledons</taxon>
        <taxon>Gunneridae</taxon>
        <taxon>Pentapetalae</taxon>
        <taxon>rosids</taxon>
        <taxon>fabids</taxon>
        <taxon>Fabales</taxon>
        <taxon>Fabaceae</taxon>
        <taxon>Papilionoideae</taxon>
        <taxon>50 kb inversion clade</taxon>
        <taxon>NPAAA clade</taxon>
        <taxon>Hologalegina</taxon>
        <taxon>IRL clade</taxon>
        <taxon>Trifolieae</taxon>
        <taxon>Trifolium</taxon>
    </lineage>
</organism>
<proteinExistence type="predicted"/>
<dbReference type="Proteomes" id="UP000265520">
    <property type="component" value="Unassembled WGS sequence"/>
</dbReference>
<sequence length="45" mass="5340">MLRVHLQVRVLIARLQHMVNVCRFSNHDQFQFEQGGSRCFVAIVR</sequence>
<protein>
    <submittedName>
        <fullName evidence="1">Uncharacterized protein</fullName>
    </submittedName>
</protein>
<dbReference type="AlphaFoldDB" id="A0A392U4S7"/>
<name>A0A392U4S7_9FABA</name>
<reference evidence="1 2" key="1">
    <citation type="journal article" date="2018" name="Front. Plant Sci.">
        <title>Red Clover (Trifolium pratense) and Zigzag Clover (T. medium) - A Picture of Genomic Similarities and Differences.</title>
        <authorList>
            <person name="Dluhosova J."/>
            <person name="Istvanek J."/>
            <person name="Nedelnik J."/>
            <person name="Repkova J."/>
        </authorList>
    </citation>
    <scope>NUCLEOTIDE SEQUENCE [LARGE SCALE GENOMIC DNA]</scope>
    <source>
        <strain evidence="2">cv. 10/8</strain>
        <tissue evidence="1">Leaf</tissue>
    </source>
</reference>
<keyword evidence="2" id="KW-1185">Reference proteome</keyword>
<feature type="non-terminal residue" evidence="1">
    <location>
        <position position="45"/>
    </location>
</feature>